<keyword evidence="1" id="KW-0812">Transmembrane</keyword>
<organism evidence="2 3">
    <name type="scientific">Micromonospora pisi</name>
    <dbReference type="NCBI Taxonomy" id="589240"/>
    <lineage>
        <taxon>Bacteria</taxon>
        <taxon>Bacillati</taxon>
        <taxon>Actinomycetota</taxon>
        <taxon>Actinomycetes</taxon>
        <taxon>Micromonosporales</taxon>
        <taxon>Micromonosporaceae</taxon>
        <taxon>Micromonospora</taxon>
    </lineage>
</organism>
<dbReference type="AlphaFoldDB" id="A0A495JS53"/>
<feature type="transmembrane region" description="Helical" evidence="1">
    <location>
        <begin position="76"/>
        <end position="102"/>
    </location>
</feature>
<sequence length="136" mass="14094">MEPCPAAYRNQHSPCPLTSTSDIGLDGLLNKSDNLRRHSRPFRREALLVVAGLATGCAGLPRMNSYSASPTAGVSYVLMAFVVVTFGVLGSIIAATLAGLLVGVAQALGGLYAPSYPLAVALVIVLVRPPGTTDTR</sequence>
<reference evidence="2 3" key="1">
    <citation type="submission" date="2018-10" db="EMBL/GenBank/DDBJ databases">
        <title>Sequencing the genomes of 1000 actinobacteria strains.</title>
        <authorList>
            <person name="Klenk H.-P."/>
        </authorList>
    </citation>
    <scope>NUCLEOTIDE SEQUENCE [LARGE SCALE GENOMIC DNA]</scope>
    <source>
        <strain evidence="2 3">DSM 45175</strain>
    </source>
</reference>
<keyword evidence="1" id="KW-1133">Transmembrane helix</keyword>
<feature type="transmembrane region" description="Helical" evidence="1">
    <location>
        <begin position="109"/>
        <end position="127"/>
    </location>
</feature>
<keyword evidence="1" id="KW-0472">Membrane</keyword>
<evidence type="ECO:0000256" key="1">
    <source>
        <dbReference type="SAM" id="Phobius"/>
    </source>
</evidence>
<protein>
    <submittedName>
        <fullName evidence="2">Uncharacterized protein</fullName>
    </submittedName>
</protein>
<evidence type="ECO:0000313" key="2">
    <source>
        <dbReference type="EMBL" id="RKR91816.1"/>
    </source>
</evidence>
<dbReference type="Proteomes" id="UP000277671">
    <property type="component" value="Unassembled WGS sequence"/>
</dbReference>
<keyword evidence="3" id="KW-1185">Reference proteome</keyword>
<evidence type="ECO:0000313" key="3">
    <source>
        <dbReference type="Proteomes" id="UP000277671"/>
    </source>
</evidence>
<comment type="caution">
    <text evidence="2">The sequence shown here is derived from an EMBL/GenBank/DDBJ whole genome shotgun (WGS) entry which is preliminary data.</text>
</comment>
<dbReference type="EMBL" id="RBKT01000001">
    <property type="protein sequence ID" value="RKR91816.1"/>
    <property type="molecule type" value="Genomic_DNA"/>
</dbReference>
<accession>A0A495JS53</accession>
<proteinExistence type="predicted"/>
<gene>
    <name evidence="2" type="ORF">BDK92_6235</name>
</gene>
<name>A0A495JS53_9ACTN</name>